<feature type="transmembrane region" description="Helical" evidence="1">
    <location>
        <begin position="419"/>
        <end position="442"/>
    </location>
</feature>
<evidence type="ECO:0000313" key="2">
    <source>
        <dbReference type="EMBL" id="TKK85241.1"/>
    </source>
</evidence>
<feature type="transmembrane region" description="Helical" evidence="1">
    <location>
        <begin position="448"/>
        <end position="469"/>
    </location>
</feature>
<dbReference type="RefSeq" id="WP_137249805.1">
    <property type="nucleotide sequence ID" value="NZ_SZQA01000029.1"/>
</dbReference>
<comment type="caution">
    <text evidence="2">The sequence shown here is derived from an EMBL/GenBank/DDBJ whole genome shotgun (WGS) entry which is preliminary data.</text>
</comment>
<reference evidence="2 3" key="1">
    <citation type="submission" date="2019-04" db="EMBL/GenBank/DDBJ databases">
        <title>Herbidospora sp. NEAU-GS14.nov., a novel actinomycete isolated from soil.</title>
        <authorList>
            <person name="Han L."/>
        </authorList>
    </citation>
    <scope>NUCLEOTIDE SEQUENCE [LARGE SCALE GENOMIC DNA]</scope>
    <source>
        <strain evidence="2 3">NEAU-GS14</strain>
    </source>
</reference>
<gene>
    <name evidence="2" type="ORF">FDA94_26595</name>
</gene>
<dbReference type="EMBL" id="SZQA01000029">
    <property type="protein sequence ID" value="TKK85241.1"/>
    <property type="molecule type" value="Genomic_DNA"/>
</dbReference>
<accession>A0A4U3M8N9</accession>
<keyword evidence="1" id="KW-0472">Membrane</keyword>
<name>A0A4U3M8N9_9ACTN</name>
<keyword evidence="1" id="KW-0812">Transmembrane</keyword>
<evidence type="ECO:0000313" key="3">
    <source>
        <dbReference type="Proteomes" id="UP000308705"/>
    </source>
</evidence>
<organism evidence="2 3">
    <name type="scientific">Herbidospora galbida</name>
    <dbReference type="NCBI Taxonomy" id="2575442"/>
    <lineage>
        <taxon>Bacteria</taxon>
        <taxon>Bacillati</taxon>
        <taxon>Actinomycetota</taxon>
        <taxon>Actinomycetes</taxon>
        <taxon>Streptosporangiales</taxon>
        <taxon>Streptosporangiaceae</taxon>
        <taxon>Herbidospora</taxon>
    </lineage>
</organism>
<dbReference type="Proteomes" id="UP000308705">
    <property type="component" value="Unassembled WGS sequence"/>
</dbReference>
<dbReference type="OrthoDB" id="3493748at2"/>
<protein>
    <submittedName>
        <fullName evidence="2">Uncharacterized protein</fullName>
    </submittedName>
</protein>
<dbReference type="AlphaFoldDB" id="A0A4U3M8N9"/>
<feature type="transmembrane region" description="Helical" evidence="1">
    <location>
        <begin position="389"/>
        <end position="407"/>
    </location>
</feature>
<evidence type="ECO:0000256" key="1">
    <source>
        <dbReference type="SAM" id="Phobius"/>
    </source>
</evidence>
<proteinExistence type="predicted"/>
<sequence length="714" mass="76484">MSRRVVRFDLRGSGGNEAAARARAFLADDTQSDLSLLLILDEASALRRHRQAYEALVSSNYTDGMLCVATGPIDGDPPLLELPGSLTQAAGVIWVPDPAGITWRTNPPGPAIRRDRRDADTGLRLLLDVLSQADVFRETLRRLQAPGLVVNPGLRLAGVGEGQNDFDQALAAAATRLLAPGAGKAPALTSRYEETRAQRAAVRLRRDGPLDNDVAAARTAVEEAAEAAGDLPRPMAMFTGTQEARAAMSRASERLLALRDRLERLFSAAHSSVGLEPEHLDAIEREGVTLPSVPDFDATETASTIRDYIRDGLDNRVALPVLTEGLNRWQRRLMPLGSRARIPDLRRACPDEVITRLRHAEPMPGSQWWLPLAGLTSTALAAVGPLGVVSGPVMALLWTLLVTFTLGRDQPLARRVGAVTGNAVAAVAGVVGAVAAADFLLADPLPDVVWAGLLVLSLVVALGAVLVSWRARAQRWVERCGLAQAGEAVEALLGVAGSVSGEWARAGSKIAAADAVSRMSVALDQVGVAVRERAFRPPAEESAAEPDPRVTHYLSDLVMEAMAPRLRVLVSGTTAVHGEQVRHKAAELFEVWEDHVSGRSPYDTPPFGRERQLTPERRLNEDLPELLAAAGADPRGEMRQFCSAGEIPLLDLGAEPMTVRFASQRDRAALADSLPTGVTWIPSTQFAGTLRLLPLRGGVARQSWAAEPEQEAAR</sequence>
<keyword evidence="3" id="KW-1185">Reference proteome</keyword>
<keyword evidence="1" id="KW-1133">Transmembrane helix</keyword>